<name>A0A238L5X7_9RHOB</name>
<dbReference type="InterPro" id="IPR036155">
    <property type="entry name" value="Crypto/Photolyase_N_sf"/>
</dbReference>
<dbReference type="InterPro" id="IPR002081">
    <property type="entry name" value="Cryptochrome/DNA_photolyase_1"/>
</dbReference>
<dbReference type="InterPro" id="IPR005101">
    <property type="entry name" value="Cryptochr/Photolyase_FAD-bd"/>
</dbReference>
<evidence type="ECO:0000313" key="8">
    <source>
        <dbReference type="Proteomes" id="UP000207598"/>
    </source>
</evidence>
<dbReference type="Gene3D" id="1.25.40.80">
    <property type="match status" value="1"/>
</dbReference>
<dbReference type="InterPro" id="IPR014729">
    <property type="entry name" value="Rossmann-like_a/b/a_fold"/>
</dbReference>
<dbReference type="InterPro" id="IPR036134">
    <property type="entry name" value="Crypto/Photolyase_FAD-like_sf"/>
</dbReference>
<protein>
    <submittedName>
        <fullName evidence="7">Cryptochrome-like protein cry2</fullName>
    </submittedName>
</protein>
<feature type="binding site" evidence="4">
    <location>
        <position position="273"/>
    </location>
    <ligand>
        <name>FAD</name>
        <dbReference type="ChEBI" id="CHEBI:57692"/>
    </ligand>
</feature>
<feature type="binding site" evidence="4">
    <location>
        <position position="217"/>
    </location>
    <ligand>
        <name>FAD</name>
        <dbReference type="ChEBI" id="CHEBI:57692"/>
    </ligand>
</feature>
<dbReference type="Pfam" id="PF03441">
    <property type="entry name" value="FAD_binding_7"/>
    <property type="match status" value="1"/>
</dbReference>
<dbReference type="SUPFAM" id="SSF52425">
    <property type="entry name" value="Cryptochrome/photolyase, N-terminal domain"/>
    <property type="match status" value="1"/>
</dbReference>
<evidence type="ECO:0000256" key="2">
    <source>
        <dbReference type="ARBA" id="ARBA00022630"/>
    </source>
</evidence>
<dbReference type="InterPro" id="IPR006050">
    <property type="entry name" value="DNA_photolyase_N"/>
</dbReference>
<evidence type="ECO:0000256" key="1">
    <source>
        <dbReference type="ARBA" id="ARBA00001932"/>
    </source>
</evidence>
<dbReference type="EMBL" id="FXYF01000023">
    <property type="protein sequence ID" value="SMX50495.1"/>
    <property type="molecule type" value="Genomic_DNA"/>
</dbReference>
<dbReference type="GO" id="GO:0003677">
    <property type="term" value="F:DNA binding"/>
    <property type="evidence" value="ECO:0007669"/>
    <property type="project" value="TreeGrafter"/>
</dbReference>
<gene>
    <name evidence="7" type="primary">cry2</name>
    <name evidence="7" type="ORF">MAA8898_04812</name>
</gene>
<feature type="domain" description="Photolyase/cryptochrome alpha/beta" evidence="6">
    <location>
        <begin position="10"/>
        <end position="139"/>
    </location>
</feature>
<dbReference type="GO" id="GO:0071949">
    <property type="term" value="F:FAD binding"/>
    <property type="evidence" value="ECO:0007669"/>
    <property type="project" value="TreeGrafter"/>
</dbReference>
<sequence length="512" mass="57849">MPGRLMGERMSTILWFKRDLRVQDNAALLRAQALGGIVPLYIVEPGLWRQPDASARHYAFLCETLEGLRNALRALGSDLVIRVGAAVEVLEAVRQGTDATALVSTQETGNGWTFARDRAVADWARGQGVRWEELPHSAIRRGRHDRDGWAAHRNAVIARDPLPAPRALPGVNLRSDPLPSAAALGLAPDPCPERQRGGRVQAERLLNSFSAERGQSYRSDMSSPLTGARACSRLSPHLALGVITPREVVHATTDRQREVKGTRTGWSGSLSSFQSRLAWRDHFIQKLEDEPALEWRELHRAHAGLRPMPPDAARLAAWEKGETGLPFVDACMRSLIATGWLNFRMRAMLMSVASYHLWLPWQITGRHLARLFTDYEPGIHWSQCQMQSGTTGINSLRIYNPVKQGFDQDPDGAFTRRWCPELRDVPGAFHQEPWRWDGKVDYPAPIVDVKEAARTARDALWALRKRETFRDEAQRVVRKHASRKDPQRHFVNDRAPRPGRKARDDRQQSFDF</sequence>
<dbReference type="SUPFAM" id="SSF48173">
    <property type="entry name" value="Cryptochrome/photolyase FAD-binding domain"/>
    <property type="match status" value="1"/>
</dbReference>
<dbReference type="Pfam" id="PF00875">
    <property type="entry name" value="DNA_photolyase"/>
    <property type="match status" value="1"/>
</dbReference>
<keyword evidence="8" id="KW-1185">Reference proteome</keyword>
<proteinExistence type="predicted"/>
<dbReference type="GO" id="GO:0003904">
    <property type="term" value="F:deoxyribodipyrimidine photo-lyase activity"/>
    <property type="evidence" value="ECO:0007669"/>
    <property type="project" value="TreeGrafter"/>
</dbReference>
<dbReference type="PANTHER" id="PTHR11455:SF9">
    <property type="entry name" value="CRYPTOCHROME CIRCADIAN CLOCK 5 ISOFORM X1"/>
    <property type="match status" value="1"/>
</dbReference>
<dbReference type="Gene3D" id="3.40.50.620">
    <property type="entry name" value="HUPs"/>
    <property type="match status" value="1"/>
</dbReference>
<comment type="cofactor">
    <cofactor evidence="4">
        <name>FAD</name>
        <dbReference type="ChEBI" id="CHEBI:57692"/>
    </cofactor>
    <text evidence="4">Binds 1 FAD per subunit.</text>
</comment>
<evidence type="ECO:0000256" key="4">
    <source>
        <dbReference type="PIRSR" id="PIRSR602081-1"/>
    </source>
</evidence>
<evidence type="ECO:0000256" key="5">
    <source>
        <dbReference type="SAM" id="MobiDB-lite"/>
    </source>
</evidence>
<reference evidence="7 8" key="1">
    <citation type="submission" date="2017-05" db="EMBL/GenBank/DDBJ databases">
        <authorList>
            <person name="Song R."/>
            <person name="Chenine A.L."/>
            <person name="Ruprecht R.M."/>
        </authorList>
    </citation>
    <scope>NUCLEOTIDE SEQUENCE [LARGE SCALE GENOMIC DNA]</scope>
    <source>
        <strain evidence="7 8">CECT 8898</strain>
    </source>
</reference>
<comment type="cofactor">
    <cofactor evidence="1">
        <name>(6R)-5,10-methylene-5,6,7,8-tetrahydrofolate</name>
        <dbReference type="ChEBI" id="CHEBI:15636"/>
    </cofactor>
</comment>
<organism evidence="7 8">
    <name type="scientific">Maliponia aquimaris</name>
    <dbReference type="NCBI Taxonomy" id="1673631"/>
    <lineage>
        <taxon>Bacteria</taxon>
        <taxon>Pseudomonadati</taxon>
        <taxon>Pseudomonadota</taxon>
        <taxon>Alphaproteobacteria</taxon>
        <taxon>Rhodobacterales</taxon>
        <taxon>Paracoccaceae</taxon>
        <taxon>Maliponia</taxon>
    </lineage>
</organism>
<dbReference type="PANTHER" id="PTHR11455">
    <property type="entry name" value="CRYPTOCHROME"/>
    <property type="match status" value="1"/>
</dbReference>
<keyword evidence="3 4" id="KW-0274">FAD</keyword>
<feature type="compositionally biased region" description="Basic and acidic residues" evidence="5">
    <location>
        <begin position="483"/>
        <end position="512"/>
    </location>
</feature>
<keyword evidence="2 4" id="KW-0285">Flavoprotein</keyword>
<dbReference type="AlphaFoldDB" id="A0A238L5X7"/>
<dbReference type="GO" id="GO:0009416">
    <property type="term" value="P:response to light stimulus"/>
    <property type="evidence" value="ECO:0007669"/>
    <property type="project" value="TreeGrafter"/>
</dbReference>
<accession>A0A238L5X7</accession>
<evidence type="ECO:0000256" key="3">
    <source>
        <dbReference type="ARBA" id="ARBA00022827"/>
    </source>
</evidence>
<evidence type="ECO:0000259" key="6">
    <source>
        <dbReference type="PROSITE" id="PS51645"/>
    </source>
</evidence>
<dbReference type="Gene3D" id="1.10.579.10">
    <property type="entry name" value="DNA Cyclobutane Dipyrimidine Photolyase, subunit A, domain 3"/>
    <property type="match status" value="1"/>
</dbReference>
<dbReference type="PROSITE" id="PS51645">
    <property type="entry name" value="PHR_CRY_ALPHA_BETA"/>
    <property type="match status" value="1"/>
</dbReference>
<dbReference type="Proteomes" id="UP000207598">
    <property type="component" value="Unassembled WGS sequence"/>
</dbReference>
<feature type="region of interest" description="Disordered" evidence="5">
    <location>
        <begin position="474"/>
        <end position="512"/>
    </location>
</feature>
<evidence type="ECO:0000313" key="7">
    <source>
        <dbReference type="EMBL" id="SMX50495.1"/>
    </source>
</evidence>